<proteinExistence type="predicted"/>
<name>A0A160TIP9_9ZZZZ</name>
<gene>
    <name evidence="1" type="ORF">MGWOODY_Smn1272</name>
</gene>
<dbReference type="AlphaFoldDB" id="A0A160TIP9"/>
<organism evidence="1">
    <name type="scientific">hydrothermal vent metagenome</name>
    <dbReference type="NCBI Taxonomy" id="652676"/>
    <lineage>
        <taxon>unclassified sequences</taxon>
        <taxon>metagenomes</taxon>
        <taxon>ecological metagenomes</taxon>
    </lineage>
</organism>
<evidence type="ECO:0000313" key="1">
    <source>
        <dbReference type="EMBL" id="CUS43617.1"/>
    </source>
</evidence>
<protein>
    <submittedName>
        <fullName evidence="1">Exclusion of bacteriophage Ap1</fullName>
    </submittedName>
</protein>
<sequence>MTSTLGGLTVTLGKKLTQSDDYLKGKHNLLTQFDSIDDLVTDETKLTAKDRQAIEHHILQLRAAIARTLWSNEFYIGRSLLDDYILHTTKDGGGNVPVRVIAALAAAGADRPGFVLYPLTGFGMEMPRIFAKDSKLRSEAIFRKAGFAVSTQSNSFDAAVASVERMARGLGVKQRIDKSDFRHFAYTAKWFGKNPLMLVRITSFTGDMYENQFVYSLKIRVAAAHLLMLHCLSQETVGPLDRHRNSSFVNNFETLDIAHYLIGEAIRGRPMSTRRVPMNVSQLELAKLSDVAATLSTSALATARMKRLAPRVTQALNTVERGYFRHVNLATRSKPENRLYRRLLTALDWFRQSFSARANEAEAIVALAVAFETLLTDQYAPAIAERLRRRIGICMKGVPGLASYQDSVEAIYYARSSIVHTGEPDHSVDIHRGQVAFTRCFCAIADRLTAWVPTANNAMGDLLGDVG</sequence>
<reference evidence="1" key="1">
    <citation type="submission" date="2015-10" db="EMBL/GenBank/DDBJ databases">
        <authorList>
            <person name="Gilbert D.G."/>
        </authorList>
    </citation>
    <scope>NUCLEOTIDE SEQUENCE</scope>
</reference>
<accession>A0A160TIP9</accession>
<dbReference type="EMBL" id="CZQE01000069">
    <property type="protein sequence ID" value="CUS43617.1"/>
    <property type="molecule type" value="Genomic_DNA"/>
</dbReference>